<comment type="caution">
    <text evidence="2">The sequence shown here is derived from an EMBL/GenBank/DDBJ whole genome shotgun (WGS) entry which is preliminary data.</text>
</comment>
<dbReference type="AlphaFoldDB" id="A0A1R2D0I7"/>
<dbReference type="Proteomes" id="UP000187209">
    <property type="component" value="Unassembled WGS sequence"/>
</dbReference>
<name>A0A1R2D0I7_9CILI</name>
<gene>
    <name evidence="2" type="ORF">SteCoe_2085</name>
</gene>
<feature type="coiled-coil region" evidence="1">
    <location>
        <begin position="109"/>
        <end position="143"/>
    </location>
</feature>
<reference evidence="2 3" key="1">
    <citation type="submission" date="2016-11" db="EMBL/GenBank/DDBJ databases">
        <title>The macronuclear genome of Stentor coeruleus: a giant cell with tiny introns.</title>
        <authorList>
            <person name="Slabodnick M."/>
            <person name="Ruby J.G."/>
            <person name="Reiff S.B."/>
            <person name="Swart E.C."/>
            <person name="Gosai S."/>
            <person name="Prabakaran S."/>
            <person name="Witkowska E."/>
            <person name="Larue G.E."/>
            <person name="Fisher S."/>
            <person name="Freeman R.M."/>
            <person name="Gunawardena J."/>
            <person name="Chu W."/>
            <person name="Stover N.A."/>
            <person name="Gregory B.D."/>
            <person name="Nowacki M."/>
            <person name="Derisi J."/>
            <person name="Roy S.W."/>
            <person name="Marshall W.F."/>
            <person name="Sood P."/>
        </authorList>
    </citation>
    <scope>NUCLEOTIDE SEQUENCE [LARGE SCALE GENOMIC DNA]</scope>
    <source>
        <strain evidence="2">WM001</strain>
    </source>
</reference>
<evidence type="ECO:0000313" key="3">
    <source>
        <dbReference type="Proteomes" id="UP000187209"/>
    </source>
</evidence>
<proteinExistence type="predicted"/>
<accession>A0A1R2D0I7</accession>
<protein>
    <submittedName>
        <fullName evidence="2">Uncharacterized protein</fullName>
    </submittedName>
</protein>
<keyword evidence="1" id="KW-0175">Coiled coil</keyword>
<sequence length="286" mass="32846">MFSLKNTEQNECNFFPSGSFDSRKDSVEYNDLSEIKEPLKSGTFNITDEISSCGASNFIIYEEFSLIHSISGSAKHVKSPNCTPKNRNLFKLDEKQKDIIKQHKSSLSNEHKKNQASEKTKKIELLSNELEKMIKEKDLLKIELNYCKSVLNDYESCIKSLIKIFEGLKFLSETSIKSIPAFDHTNSKSTKQSLETISMYISSFSSMKSTKSVCSRDNSRKKCLKLDDIYPSILMLDSPEPPKQINLIKRQGSYLRKYEKSPNKELDNKFQIISKINLHDSFLVFL</sequence>
<dbReference type="EMBL" id="MPUH01000022">
    <property type="protein sequence ID" value="OMJ94741.1"/>
    <property type="molecule type" value="Genomic_DNA"/>
</dbReference>
<evidence type="ECO:0000256" key="1">
    <source>
        <dbReference type="SAM" id="Coils"/>
    </source>
</evidence>
<organism evidence="2 3">
    <name type="scientific">Stentor coeruleus</name>
    <dbReference type="NCBI Taxonomy" id="5963"/>
    <lineage>
        <taxon>Eukaryota</taxon>
        <taxon>Sar</taxon>
        <taxon>Alveolata</taxon>
        <taxon>Ciliophora</taxon>
        <taxon>Postciliodesmatophora</taxon>
        <taxon>Heterotrichea</taxon>
        <taxon>Heterotrichida</taxon>
        <taxon>Stentoridae</taxon>
        <taxon>Stentor</taxon>
    </lineage>
</organism>
<evidence type="ECO:0000313" key="2">
    <source>
        <dbReference type="EMBL" id="OMJ94741.1"/>
    </source>
</evidence>
<keyword evidence="3" id="KW-1185">Reference proteome</keyword>